<dbReference type="OrthoDB" id="9812708at2"/>
<feature type="repeat" description="ANK" evidence="3">
    <location>
        <begin position="194"/>
        <end position="226"/>
    </location>
</feature>
<evidence type="ECO:0000256" key="2">
    <source>
        <dbReference type="ARBA" id="ARBA00023043"/>
    </source>
</evidence>
<keyword evidence="6" id="KW-1185">Reference proteome</keyword>
<dbReference type="SMART" id="SM00248">
    <property type="entry name" value="ANK"/>
    <property type="match status" value="3"/>
</dbReference>
<accession>A0A3N5XZ81</accession>
<reference evidence="5 6" key="1">
    <citation type="submission" date="2018-11" db="EMBL/GenBank/DDBJ databases">
        <authorList>
            <person name="Ye M.-Q."/>
            <person name="Du Z.-J."/>
        </authorList>
    </citation>
    <scope>NUCLEOTIDE SEQUENCE [LARGE SCALE GENOMIC DNA]</scope>
    <source>
        <strain evidence="5 6">U0105</strain>
    </source>
</reference>
<keyword evidence="2 3" id="KW-0040">ANK repeat</keyword>
<sequence length="254" mass="27556">MFKTLLKVSGAYILFSGAAFAEPSPNNIIGEYLPSLFSERVLSITNDANGLMAHSKGQGAFKLIKKSHAEYQLDGPPVTLNFNGLENQKFNEVTLATPKGGVDYYRKSYLFKKYKEVAHNVRPNGLSDAILMDDFDAVKALIDKGIDIHELDTRRQLGGVNGRKPLNWAAQKNDLDVIALLVISGADINSTNLSGYSPLHHAAEYDAVEAIELLIKLGADVKLKTKAGHTVLEVAAMNKSAKSLGVLRANTSAE</sequence>
<dbReference type="Pfam" id="PF12796">
    <property type="entry name" value="Ank_2"/>
    <property type="match status" value="1"/>
</dbReference>
<gene>
    <name evidence="5" type="ORF">DRW07_13395</name>
</gene>
<feature type="repeat" description="ANK" evidence="3">
    <location>
        <begin position="161"/>
        <end position="193"/>
    </location>
</feature>
<dbReference type="SUPFAM" id="SSF48403">
    <property type="entry name" value="Ankyrin repeat"/>
    <property type="match status" value="1"/>
</dbReference>
<dbReference type="InterPro" id="IPR002110">
    <property type="entry name" value="Ankyrin_rpt"/>
</dbReference>
<dbReference type="EMBL" id="RPOK01000004">
    <property type="protein sequence ID" value="RPJ65803.1"/>
    <property type="molecule type" value="Genomic_DNA"/>
</dbReference>
<comment type="caution">
    <text evidence="5">The sequence shown here is derived from an EMBL/GenBank/DDBJ whole genome shotgun (WGS) entry which is preliminary data.</text>
</comment>
<dbReference type="RefSeq" id="WP_124028434.1">
    <property type="nucleotide sequence ID" value="NZ_JBHRSN010000007.1"/>
</dbReference>
<dbReference type="Gene3D" id="1.25.40.20">
    <property type="entry name" value="Ankyrin repeat-containing domain"/>
    <property type="match status" value="1"/>
</dbReference>
<evidence type="ECO:0000256" key="4">
    <source>
        <dbReference type="SAM" id="SignalP"/>
    </source>
</evidence>
<dbReference type="PANTHER" id="PTHR24171">
    <property type="entry name" value="ANKYRIN REPEAT DOMAIN-CONTAINING PROTEIN 39-RELATED"/>
    <property type="match status" value="1"/>
</dbReference>
<dbReference type="Proteomes" id="UP000275281">
    <property type="component" value="Unassembled WGS sequence"/>
</dbReference>
<dbReference type="InterPro" id="IPR036770">
    <property type="entry name" value="Ankyrin_rpt-contain_sf"/>
</dbReference>
<dbReference type="AlphaFoldDB" id="A0A3N5XZ81"/>
<organism evidence="5 6">
    <name type="scientific">Alteromonas sediminis</name>
    <dbReference type="NCBI Taxonomy" id="2259342"/>
    <lineage>
        <taxon>Bacteria</taxon>
        <taxon>Pseudomonadati</taxon>
        <taxon>Pseudomonadota</taxon>
        <taxon>Gammaproteobacteria</taxon>
        <taxon>Alteromonadales</taxon>
        <taxon>Alteromonadaceae</taxon>
        <taxon>Alteromonas/Salinimonas group</taxon>
        <taxon>Alteromonas</taxon>
    </lineage>
</organism>
<dbReference type="PROSITE" id="PS50297">
    <property type="entry name" value="ANK_REP_REGION"/>
    <property type="match status" value="2"/>
</dbReference>
<protein>
    <submittedName>
        <fullName evidence="5">Ankyrin repeat domain-containing protein</fullName>
    </submittedName>
</protein>
<dbReference type="PANTHER" id="PTHR24171:SF9">
    <property type="entry name" value="ANKYRIN REPEAT DOMAIN-CONTAINING PROTEIN 39"/>
    <property type="match status" value="1"/>
</dbReference>
<name>A0A3N5XZ81_9ALTE</name>
<keyword evidence="4" id="KW-0732">Signal</keyword>
<evidence type="ECO:0000313" key="6">
    <source>
        <dbReference type="Proteomes" id="UP000275281"/>
    </source>
</evidence>
<evidence type="ECO:0000256" key="1">
    <source>
        <dbReference type="ARBA" id="ARBA00022737"/>
    </source>
</evidence>
<proteinExistence type="predicted"/>
<feature type="chain" id="PRO_5018024387" evidence="4">
    <location>
        <begin position="22"/>
        <end position="254"/>
    </location>
</feature>
<keyword evidence="1" id="KW-0677">Repeat</keyword>
<dbReference type="PROSITE" id="PS50088">
    <property type="entry name" value="ANK_REPEAT"/>
    <property type="match status" value="2"/>
</dbReference>
<evidence type="ECO:0000313" key="5">
    <source>
        <dbReference type="EMBL" id="RPJ65803.1"/>
    </source>
</evidence>
<feature type="signal peptide" evidence="4">
    <location>
        <begin position="1"/>
        <end position="21"/>
    </location>
</feature>
<evidence type="ECO:0000256" key="3">
    <source>
        <dbReference type="PROSITE-ProRule" id="PRU00023"/>
    </source>
</evidence>